<feature type="transmembrane region" description="Helical" evidence="1">
    <location>
        <begin position="335"/>
        <end position="359"/>
    </location>
</feature>
<feature type="transmembrane region" description="Helical" evidence="1">
    <location>
        <begin position="293"/>
        <end position="314"/>
    </location>
</feature>
<dbReference type="GO" id="GO:0016747">
    <property type="term" value="F:acyltransferase activity, transferring groups other than amino-acyl groups"/>
    <property type="evidence" value="ECO:0007669"/>
    <property type="project" value="InterPro"/>
</dbReference>
<protein>
    <recommendedName>
        <fullName evidence="2">Acyltransferase 3 domain-containing protein</fullName>
    </recommendedName>
</protein>
<dbReference type="Proteomes" id="UP000014559">
    <property type="component" value="Unassembled WGS sequence"/>
</dbReference>
<dbReference type="GO" id="GO:0000271">
    <property type="term" value="P:polysaccharide biosynthetic process"/>
    <property type="evidence" value="ECO:0007669"/>
    <property type="project" value="TreeGrafter"/>
</dbReference>
<feature type="transmembrane region" description="Helical" evidence="1">
    <location>
        <begin position="203"/>
        <end position="228"/>
    </location>
</feature>
<dbReference type="HOGENOM" id="CLU_005679_2_5_6"/>
<evidence type="ECO:0000256" key="1">
    <source>
        <dbReference type="SAM" id="Phobius"/>
    </source>
</evidence>
<gene>
    <name evidence="3" type="ORF">F907_00890</name>
</gene>
<feature type="transmembrane region" description="Helical" evidence="1">
    <location>
        <begin position="269"/>
        <end position="287"/>
    </location>
</feature>
<feature type="transmembrane region" description="Helical" evidence="1">
    <location>
        <begin position="240"/>
        <end position="257"/>
    </location>
</feature>
<dbReference type="InterPro" id="IPR002656">
    <property type="entry name" value="Acyl_transf_3_dom"/>
</dbReference>
<dbReference type="Pfam" id="PF01757">
    <property type="entry name" value="Acyl_transf_3"/>
    <property type="match status" value="1"/>
</dbReference>
<dbReference type="AlphaFoldDB" id="S3TIN2"/>
<feature type="transmembrane region" description="Helical" evidence="1">
    <location>
        <begin position="171"/>
        <end position="191"/>
    </location>
</feature>
<feature type="transmembrane region" description="Helical" evidence="1">
    <location>
        <begin position="99"/>
        <end position="120"/>
    </location>
</feature>
<comment type="caution">
    <text evidence="3">The sequence shown here is derived from an EMBL/GenBank/DDBJ whole genome shotgun (WGS) entry which is preliminary data.</text>
</comment>
<organism evidence="3 4">
    <name type="scientific">Acinetobacter colistiniresistens</name>
    <dbReference type="NCBI Taxonomy" id="280145"/>
    <lineage>
        <taxon>Bacteria</taxon>
        <taxon>Pseudomonadati</taxon>
        <taxon>Pseudomonadota</taxon>
        <taxon>Gammaproteobacteria</taxon>
        <taxon>Moraxellales</taxon>
        <taxon>Moraxellaceae</taxon>
        <taxon>Acinetobacter</taxon>
    </lineage>
</organism>
<evidence type="ECO:0000313" key="4">
    <source>
        <dbReference type="Proteomes" id="UP000014559"/>
    </source>
</evidence>
<evidence type="ECO:0000259" key="2">
    <source>
        <dbReference type="Pfam" id="PF01757"/>
    </source>
</evidence>
<feature type="domain" description="Acyltransferase 3" evidence="2">
    <location>
        <begin position="25"/>
        <end position="392"/>
    </location>
</feature>
<dbReference type="EMBL" id="ATGK01000008">
    <property type="protein sequence ID" value="EPG39584.1"/>
    <property type="molecule type" value="Genomic_DNA"/>
</dbReference>
<dbReference type="GO" id="GO:0016020">
    <property type="term" value="C:membrane"/>
    <property type="evidence" value="ECO:0007669"/>
    <property type="project" value="TreeGrafter"/>
</dbReference>
<sequence>MIYFKNVTFQANTANLIAMFQKKLIGLDLLRFITAIIMVMYHIQPLLTESFIKNLEYNGFYGTSLFFILSGFILTHVYKTKITQNRFSNTDFLIKRLSALYPIHIFTLLIALFFTLIIIFSQSKNSSNFMEFGIQTLPGIISDEKINLSVRDFSTYIIESIFLIQAWDFRFLALNGAAWSISALFFFYLFFKISVKKISIYKNYFLILICTWIIYLTIPILFTFSQHFSSDTIGFIHRNPLLRLPEFISGIILYFIYLDKNNLIKKYRYILGAIGLSGFIVMAILVKSSPEKWFLVSHNGLFLFTQLALICFFINTSISNFQLASLFQRLGKASLSIYMLHLPLLNIYFIIHKMFIGFINADTISEIIPLAKEVKNLNSFSAILFLFILIPVSLFIQNKLFTPLQSKISQKLISARHNYKNRNLNMSSKE</sequence>
<dbReference type="InterPro" id="IPR050879">
    <property type="entry name" value="Acyltransferase_3"/>
</dbReference>
<feature type="transmembrane region" description="Helical" evidence="1">
    <location>
        <begin position="59"/>
        <end position="78"/>
    </location>
</feature>
<dbReference type="PANTHER" id="PTHR23028:SF53">
    <property type="entry name" value="ACYL_TRANSF_3 DOMAIN-CONTAINING PROTEIN"/>
    <property type="match status" value="1"/>
</dbReference>
<reference evidence="3 4" key="1">
    <citation type="submission" date="2013-06" db="EMBL/GenBank/DDBJ databases">
        <title>The Genome Sequence of Acinetobacter sp. NIPH 2036.</title>
        <authorList>
            <consortium name="The Broad Institute Genome Sequencing Platform"/>
            <consortium name="The Broad Institute Genome Sequencing Center for Infectious Disease"/>
            <person name="Cerqueira G."/>
            <person name="Feldgarden M."/>
            <person name="Courvalin P."/>
            <person name="Perichon B."/>
            <person name="Grillot-Courvalin C."/>
            <person name="Clermont D."/>
            <person name="Rocha E."/>
            <person name="Yoon E.-J."/>
            <person name="Nemec A."/>
            <person name="Young S.K."/>
            <person name="Zeng Q."/>
            <person name="Gargeya S."/>
            <person name="Fitzgerald M."/>
            <person name="Abouelleil A."/>
            <person name="Alvarado L."/>
            <person name="Berlin A.M."/>
            <person name="Chapman S.B."/>
            <person name="Dewar J."/>
            <person name="Goldberg J."/>
            <person name="Griggs A."/>
            <person name="Gujja S."/>
            <person name="Hansen M."/>
            <person name="Howarth C."/>
            <person name="Imamovic A."/>
            <person name="Larimer J."/>
            <person name="McCowan C."/>
            <person name="Murphy C."/>
            <person name="Pearson M."/>
            <person name="Priest M."/>
            <person name="Roberts A."/>
            <person name="Saif S."/>
            <person name="Shea T."/>
            <person name="Sykes S."/>
            <person name="Wortman J."/>
            <person name="Nusbaum C."/>
            <person name="Birren B."/>
        </authorList>
    </citation>
    <scope>NUCLEOTIDE SEQUENCE [LARGE SCALE GENOMIC DNA]</scope>
    <source>
        <strain evidence="3 4">NIPH 2036</strain>
    </source>
</reference>
<feature type="transmembrane region" description="Helical" evidence="1">
    <location>
        <begin position="29"/>
        <end position="47"/>
    </location>
</feature>
<feature type="transmembrane region" description="Helical" evidence="1">
    <location>
        <begin position="379"/>
        <end position="396"/>
    </location>
</feature>
<keyword evidence="1" id="KW-0812">Transmembrane</keyword>
<evidence type="ECO:0000313" key="3">
    <source>
        <dbReference type="EMBL" id="EPG39584.1"/>
    </source>
</evidence>
<name>S3TIN2_9GAMM</name>
<dbReference type="PATRIC" id="fig|1217696.3.peg.863"/>
<keyword evidence="1" id="KW-0472">Membrane</keyword>
<proteinExistence type="predicted"/>
<keyword evidence="1" id="KW-1133">Transmembrane helix</keyword>
<dbReference type="PANTHER" id="PTHR23028">
    <property type="entry name" value="ACETYLTRANSFERASE"/>
    <property type="match status" value="1"/>
</dbReference>
<accession>S3TIN2</accession>